<proteinExistence type="predicted"/>
<gene>
    <name evidence="3" type="ORF">FHT01_000904</name>
</gene>
<evidence type="ECO:0000313" key="4">
    <source>
        <dbReference type="Proteomes" id="UP000788153"/>
    </source>
</evidence>
<dbReference type="Gene3D" id="3.30.1230.10">
    <property type="entry name" value="YlxR-like"/>
    <property type="match status" value="1"/>
</dbReference>
<dbReference type="PANTHER" id="PTHR34215:SF1">
    <property type="entry name" value="YLXR DOMAIN-CONTAINING PROTEIN"/>
    <property type="match status" value="1"/>
</dbReference>
<sequence>MRNPRNDTLGGKQTGKAADDTIRRCILSGEREVRDHLVRLVLSPDGEVLPDVRAKAAGRGAWIGVDRTTFEAAQAKGRLRGALARAFKTGDFRIPDDLAERIERALERNALDRMGLEARAGTLLTGSEKIEAAARAGQLNLLAHANDAGADGAGKLAQAWRVGSETEGSGARGLELPVGRSILSLALGRENVVHIGLTDARAAKRMSEALGRWLHFIGLDRANAPCESASRGASAMQPTAQEPAATNRESE</sequence>
<dbReference type="Proteomes" id="UP000788153">
    <property type="component" value="Unassembled WGS sequence"/>
</dbReference>
<dbReference type="Pfam" id="PF04296">
    <property type="entry name" value="YlxR"/>
    <property type="match status" value="1"/>
</dbReference>
<evidence type="ECO:0000313" key="3">
    <source>
        <dbReference type="EMBL" id="NIJ23362.1"/>
    </source>
</evidence>
<dbReference type="SUPFAM" id="SSF64376">
    <property type="entry name" value="YlxR-like"/>
    <property type="match status" value="1"/>
</dbReference>
<feature type="region of interest" description="Disordered" evidence="1">
    <location>
        <begin position="227"/>
        <end position="251"/>
    </location>
</feature>
<keyword evidence="4" id="KW-1185">Reference proteome</keyword>
<evidence type="ECO:0000256" key="1">
    <source>
        <dbReference type="SAM" id="MobiDB-lite"/>
    </source>
</evidence>
<feature type="domain" description="YlxR" evidence="2">
    <location>
        <begin position="23"/>
        <end position="103"/>
    </location>
</feature>
<name>A0ABX0U1V2_9SPHN</name>
<dbReference type="EMBL" id="JAASQP010000001">
    <property type="protein sequence ID" value="NIJ23362.1"/>
    <property type="molecule type" value="Genomic_DNA"/>
</dbReference>
<evidence type="ECO:0000259" key="2">
    <source>
        <dbReference type="Pfam" id="PF04296"/>
    </source>
</evidence>
<reference evidence="3 4" key="1">
    <citation type="submission" date="2020-03" db="EMBL/GenBank/DDBJ databases">
        <title>Genomic Encyclopedia of Type Strains, Phase IV (KMG-IV): sequencing the most valuable type-strain genomes for metagenomic binning, comparative biology and taxonomic classification.</title>
        <authorList>
            <person name="Goeker M."/>
        </authorList>
    </citation>
    <scope>NUCLEOTIDE SEQUENCE [LARGE SCALE GENOMIC DNA]</scope>
    <source>
        <strain evidence="3 4">DSM 22753</strain>
    </source>
</reference>
<dbReference type="RefSeq" id="WP_140230791.1">
    <property type="nucleotide sequence ID" value="NZ_BAAAEV010000001.1"/>
</dbReference>
<dbReference type="PANTHER" id="PTHR34215">
    <property type="entry name" value="BLL0784 PROTEIN"/>
    <property type="match status" value="1"/>
</dbReference>
<accession>A0ABX0U1V2</accession>
<dbReference type="InterPro" id="IPR035931">
    <property type="entry name" value="YlxR-like_sf"/>
</dbReference>
<dbReference type="InterPro" id="IPR037465">
    <property type="entry name" value="YlxR"/>
</dbReference>
<comment type="caution">
    <text evidence="3">The sequence shown here is derived from an EMBL/GenBank/DDBJ whole genome shotgun (WGS) entry which is preliminary data.</text>
</comment>
<dbReference type="InterPro" id="IPR029064">
    <property type="entry name" value="Ribosomal_eL30-like_sf"/>
</dbReference>
<organism evidence="3 4">
    <name type="scientific">Sphingomonas japonica</name>
    <dbReference type="NCBI Taxonomy" id="511662"/>
    <lineage>
        <taxon>Bacteria</taxon>
        <taxon>Pseudomonadati</taxon>
        <taxon>Pseudomonadota</taxon>
        <taxon>Alphaproteobacteria</taxon>
        <taxon>Sphingomonadales</taxon>
        <taxon>Sphingomonadaceae</taxon>
        <taxon>Sphingomonas</taxon>
    </lineage>
</organism>
<dbReference type="InterPro" id="IPR007393">
    <property type="entry name" value="YlxR_dom"/>
</dbReference>
<protein>
    <recommendedName>
        <fullName evidence="2">YlxR domain-containing protein</fullName>
    </recommendedName>
</protein>
<dbReference type="SUPFAM" id="SSF55315">
    <property type="entry name" value="L30e-like"/>
    <property type="match status" value="1"/>
</dbReference>